<protein>
    <submittedName>
        <fullName evidence="1">Uncharacterized protein</fullName>
    </submittedName>
</protein>
<dbReference type="Proteomes" id="UP000187439">
    <property type="component" value="Unassembled WGS sequence"/>
</dbReference>
<dbReference type="RefSeq" id="WP_076116833.1">
    <property type="nucleotide sequence ID" value="NZ_MPTC01000001.1"/>
</dbReference>
<dbReference type="EMBL" id="MPTC01000001">
    <property type="protein sequence ID" value="OMD44419.1"/>
    <property type="molecule type" value="Genomic_DNA"/>
</dbReference>
<gene>
    <name evidence="1" type="ORF">BSK52_02510</name>
</gene>
<dbReference type="OrthoDB" id="1797229at2"/>
<reference evidence="1 2" key="1">
    <citation type="submission" date="2016-10" db="EMBL/GenBank/DDBJ databases">
        <title>Paenibacillus species isolates.</title>
        <authorList>
            <person name="Beno S.M."/>
        </authorList>
    </citation>
    <scope>NUCLEOTIDE SEQUENCE [LARGE SCALE GENOMIC DNA]</scope>
    <source>
        <strain evidence="1 2">FSL H7-0710</strain>
    </source>
</reference>
<evidence type="ECO:0000313" key="1">
    <source>
        <dbReference type="EMBL" id="OMD44419.1"/>
    </source>
</evidence>
<proteinExistence type="predicted"/>
<comment type="caution">
    <text evidence="1">The sequence shown here is derived from an EMBL/GenBank/DDBJ whole genome shotgun (WGS) entry which is preliminary data.</text>
</comment>
<dbReference type="AlphaFoldDB" id="A0A1R0YAN1"/>
<organism evidence="1 2">
    <name type="scientific">Paenibacillus odorifer</name>
    <dbReference type="NCBI Taxonomy" id="189426"/>
    <lineage>
        <taxon>Bacteria</taxon>
        <taxon>Bacillati</taxon>
        <taxon>Bacillota</taxon>
        <taxon>Bacilli</taxon>
        <taxon>Bacillales</taxon>
        <taxon>Paenibacillaceae</taxon>
        <taxon>Paenibacillus</taxon>
    </lineage>
</organism>
<sequence length="206" mass="23603">MGWGRMPIRGVVNEYNDEVKKIDEQILTLIQERKAITGKKRFSPESELLEEWSTRFDMDTSQIVQYIHSLNEAVPRRKYWEEPGLLLGVLPIVKRIVLEDCEYTLTHAMQYETLSIVTVEIKYLKETVEHIHLRAALTLEIISEAVFEIQPHGGHGGGAHTQMQFLVSPPLPTDLDTVQFSLIPGVDRMFGPAMTEIILDKQVDFE</sequence>
<name>A0A1R0YAN1_9BACL</name>
<accession>A0A1R0YAN1</accession>
<evidence type="ECO:0000313" key="2">
    <source>
        <dbReference type="Proteomes" id="UP000187439"/>
    </source>
</evidence>